<comment type="caution">
    <text evidence="7">The sequence shown here is derived from an EMBL/GenBank/DDBJ whole genome shotgun (WGS) entry which is preliminary data.</text>
</comment>
<dbReference type="InterPro" id="IPR016032">
    <property type="entry name" value="Sig_transdc_resp-reg_C-effctor"/>
</dbReference>
<dbReference type="InterPro" id="IPR058245">
    <property type="entry name" value="NreC/VraR/RcsB-like_REC"/>
</dbReference>
<keyword evidence="8" id="KW-1185">Reference proteome</keyword>
<dbReference type="PROSITE" id="PS50110">
    <property type="entry name" value="RESPONSE_REGULATORY"/>
    <property type="match status" value="1"/>
</dbReference>
<dbReference type="AlphaFoldDB" id="A0A7Y0LYP9"/>
<dbReference type="InterPro" id="IPR000792">
    <property type="entry name" value="Tscrpt_reg_LuxR_C"/>
</dbReference>
<reference evidence="7 8" key="1">
    <citation type="submission" date="2020-04" db="EMBL/GenBank/DDBJ databases">
        <title>Sequencing and Assembly of C. fimi.</title>
        <authorList>
            <person name="Ramsey A.R."/>
        </authorList>
    </citation>
    <scope>NUCLEOTIDE SEQUENCE [LARGE SCALE GENOMIC DNA]</scope>
    <source>
        <strain evidence="7 8">SB</strain>
    </source>
</reference>
<dbReference type="GO" id="GO:0006355">
    <property type="term" value="P:regulation of DNA-templated transcription"/>
    <property type="evidence" value="ECO:0007669"/>
    <property type="project" value="InterPro"/>
</dbReference>
<feature type="domain" description="Response regulatory" evidence="6">
    <location>
        <begin position="25"/>
        <end position="143"/>
    </location>
</feature>
<dbReference type="PRINTS" id="PR00038">
    <property type="entry name" value="HTHLUXR"/>
</dbReference>
<dbReference type="GO" id="GO:0000160">
    <property type="term" value="P:phosphorelay signal transduction system"/>
    <property type="evidence" value="ECO:0007669"/>
    <property type="project" value="InterPro"/>
</dbReference>
<keyword evidence="1 3" id="KW-0597">Phosphoprotein</keyword>
<dbReference type="PANTHER" id="PTHR45566:SF2">
    <property type="entry name" value="NARL SUBFAMILY"/>
    <property type="match status" value="1"/>
</dbReference>
<dbReference type="CDD" id="cd17535">
    <property type="entry name" value="REC_NarL-like"/>
    <property type="match status" value="1"/>
</dbReference>
<proteinExistence type="predicted"/>
<evidence type="ECO:0000259" key="6">
    <source>
        <dbReference type="PROSITE" id="PS50110"/>
    </source>
</evidence>
<organism evidence="7 8">
    <name type="scientific">Cellulomonas fimi</name>
    <dbReference type="NCBI Taxonomy" id="1708"/>
    <lineage>
        <taxon>Bacteria</taxon>
        <taxon>Bacillati</taxon>
        <taxon>Actinomycetota</taxon>
        <taxon>Actinomycetes</taxon>
        <taxon>Micrococcales</taxon>
        <taxon>Cellulomonadaceae</taxon>
        <taxon>Cellulomonas</taxon>
    </lineage>
</organism>
<dbReference type="CDD" id="cd06170">
    <property type="entry name" value="LuxR_C_like"/>
    <property type="match status" value="1"/>
</dbReference>
<protein>
    <submittedName>
        <fullName evidence="7">Response regulator transcription factor</fullName>
    </submittedName>
</protein>
<dbReference type="InterPro" id="IPR051015">
    <property type="entry name" value="EvgA-like"/>
</dbReference>
<evidence type="ECO:0000313" key="8">
    <source>
        <dbReference type="Proteomes" id="UP000562124"/>
    </source>
</evidence>
<feature type="modified residue" description="4-aspartylphosphate" evidence="3">
    <location>
        <position position="76"/>
    </location>
</feature>
<dbReference type="GO" id="GO:0003677">
    <property type="term" value="F:DNA binding"/>
    <property type="evidence" value="ECO:0007669"/>
    <property type="project" value="UniProtKB-KW"/>
</dbReference>
<evidence type="ECO:0000256" key="1">
    <source>
        <dbReference type="ARBA" id="ARBA00022553"/>
    </source>
</evidence>
<dbReference type="Pfam" id="PF00072">
    <property type="entry name" value="Response_reg"/>
    <property type="match status" value="1"/>
</dbReference>
<dbReference type="PROSITE" id="PS50043">
    <property type="entry name" value="HTH_LUXR_2"/>
    <property type="match status" value="1"/>
</dbReference>
<dbReference type="PANTHER" id="PTHR45566">
    <property type="entry name" value="HTH-TYPE TRANSCRIPTIONAL REGULATOR YHJB-RELATED"/>
    <property type="match status" value="1"/>
</dbReference>
<dbReference type="Proteomes" id="UP000562124">
    <property type="component" value="Unassembled WGS sequence"/>
</dbReference>
<accession>A0A7Y0LYP9</accession>
<dbReference type="SUPFAM" id="SSF46894">
    <property type="entry name" value="C-terminal effector domain of the bipartite response regulators"/>
    <property type="match status" value="1"/>
</dbReference>
<keyword evidence="2" id="KW-0238">DNA-binding</keyword>
<dbReference type="Pfam" id="PF00196">
    <property type="entry name" value="GerE"/>
    <property type="match status" value="1"/>
</dbReference>
<feature type="domain" description="HTH luxR-type" evidence="5">
    <location>
        <begin position="163"/>
        <end position="235"/>
    </location>
</feature>
<dbReference type="SMART" id="SM00421">
    <property type="entry name" value="HTH_LUXR"/>
    <property type="match status" value="1"/>
</dbReference>
<feature type="region of interest" description="Disordered" evidence="4">
    <location>
        <begin position="1"/>
        <end position="23"/>
    </location>
</feature>
<dbReference type="RefSeq" id="WP_169324695.1">
    <property type="nucleotide sequence ID" value="NZ_JABCJJ010000011.1"/>
</dbReference>
<sequence length="237" mass="24831">MPNQSPVRPTPTAPADPRADASPVRLGIVEDQPLFRTMLELTLGSEPGLDVVAAVGTVAEATRALRPGAVDVVVLDIDLPDGNGIALGVTLRRARPRLGILLLSAHDAMDLLLDLPSDVASGWSYLSKTSSTSSGALVTAVRAAARGETTLDPALVDRMTPRAGSAVARLTDRQYAVLRLLAQGLSNAGIGERLAITEKSVQNHINAIYATLAIDADPARNPRVSAALRLIEETGRV</sequence>
<evidence type="ECO:0000313" key="7">
    <source>
        <dbReference type="EMBL" id="NMR20314.1"/>
    </source>
</evidence>
<evidence type="ECO:0000256" key="4">
    <source>
        <dbReference type="SAM" id="MobiDB-lite"/>
    </source>
</evidence>
<evidence type="ECO:0000259" key="5">
    <source>
        <dbReference type="PROSITE" id="PS50043"/>
    </source>
</evidence>
<evidence type="ECO:0000256" key="3">
    <source>
        <dbReference type="PROSITE-ProRule" id="PRU00169"/>
    </source>
</evidence>
<dbReference type="SMART" id="SM00448">
    <property type="entry name" value="REC"/>
    <property type="match status" value="1"/>
</dbReference>
<dbReference type="InterPro" id="IPR011006">
    <property type="entry name" value="CheY-like_superfamily"/>
</dbReference>
<dbReference type="InterPro" id="IPR001789">
    <property type="entry name" value="Sig_transdc_resp-reg_receiver"/>
</dbReference>
<name>A0A7Y0LYP9_CELFI</name>
<dbReference type="SUPFAM" id="SSF52172">
    <property type="entry name" value="CheY-like"/>
    <property type="match status" value="1"/>
</dbReference>
<dbReference type="EMBL" id="JABCJJ010000011">
    <property type="protein sequence ID" value="NMR20314.1"/>
    <property type="molecule type" value="Genomic_DNA"/>
</dbReference>
<dbReference type="Gene3D" id="3.40.50.2300">
    <property type="match status" value="1"/>
</dbReference>
<evidence type="ECO:0000256" key="2">
    <source>
        <dbReference type="ARBA" id="ARBA00023125"/>
    </source>
</evidence>
<gene>
    <name evidence="7" type="ORF">HIR71_08815</name>
</gene>